<dbReference type="PANTHER" id="PTHR46228">
    <property type="entry name" value="KELCH DOMAIN-CONTAINING PROTEIN"/>
    <property type="match status" value="1"/>
</dbReference>
<evidence type="ECO:0000256" key="1">
    <source>
        <dbReference type="ARBA" id="ARBA00022441"/>
    </source>
</evidence>
<dbReference type="AlphaFoldDB" id="A0A0B2W1U5"/>
<keyword evidence="4" id="KW-1185">Reference proteome</keyword>
<gene>
    <name evidence="3" type="primary">Klhdc1</name>
    <name evidence="3" type="ORF">Tcan_13242</name>
</gene>
<dbReference type="Proteomes" id="UP000031036">
    <property type="component" value="Unassembled WGS sequence"/>
</dbReference>
<evidence type="ECO:0000256" key="2">
    <source>
        <dbReference type="ARBA" id="ARBA00022737"/>
    </source>
</evidence>
<dbReference type="Pfam" id="PF24681">
    <property type="entry name" value="Kelch_KLHDC2_KLHL20_DRC7"/>
    <property type="match status" value="2"/>
</dbReference>
<comment type="caution">
    <text evidence="3">The sequence shown here is derived from an EMBL/GenBank/DDBJ whole genome shotgun (WGS) entry which is preliminary data.</text>
</comment>
<proteinExistence type="predicted"/>
<dbReference type="STRING" id="6265.A0A0B2W1U5"/>
<dbReference type="SUPFAM" id="SSF117281">
    <property type="entry name" value="Kelch motif"/>
    <property type="match status" value="1"/>
</dbReference>
<keyword evidence="1" id="KW-0880">Kelch repeat</keyword>
<keyword evidence="2" id="KW-0677">Repeat</keyword>
<dbReference type="OMA" id="KWILYHV"/>
<sequence length="447" mass="49919">MFAGPPPGSQFAWEAASPSYEVVEDEEGQNGRAVVGHSMVNYQGSLLVWGGYSHGVGDEIHYRPTNQIYVLPAALTTRSSSFKWIIYNISDGEPPPPTSGACALLLKNSMLIFGGYVRQWDHGVQLQGHTSMLFKLDLDLERWSTCEPRENELIPTPRDKTTGWVHQNRCYFFGGYGPHANDTENPLLYLRRGGEYFADENNEFYWNNQLLVYDSSASMNWTVADVSGSVPSARAASSSAYFADRGYVLLFGGRHGDVRLCDLYLLDMRTLIWTNVEMIGQPNGRSWCSLTAIDRNSALLYGGFSTGGLVLSDCWRVDISVCATKRTMMGRWTRVSCLKEPSPRLWHTAAFVDGLLFVCGGSDGPLSMPMMNCSKVVRVQISPPSLVALCFSALSHHLHDVSALPYFIRNRFRWLLYLRSQFAVTPPERANFRSLSLGDIIALCSLR</sequence>
<evidence type="ECO:0000313" key="4">
    <source>
        <dbReference type="Proteomes" id="UP000031036"/>
    </source>
</evidence>
<dbReference type="InterPro" id="IPR015915">
    <property type="entry name" value="Kelch-typ_b-propeller"/>
</dbReference>
<protein>
    <submittedName>
        <fullName evidence="3">Kelch domain-containing protein 1</fullName>
    </submittedName>
</protein>
<evidence type="ECO:0000313" key="3">
    <source>
        <dbReference type="EMBL" id="KHN87963.1"/>
    </source>
</evidence>
<dbReference type="EMBL" id="JPKZ01000317">
    <property type="protein sequence ID" value="KHN87963.1"/>
    <property type="molecule type" value="Genomic_DNA"/>
</dbReference>
<organism evidence="3 4">
    <name type="scientific">Toxocara canis</name>
    <name type="common">Canine roundworm</name>
    <dbReference type="NCBI Taxonomy" id="6265"/>
    <lineage>
        <taxon>Eukaryota</taxon>
        <taxon>Metazoa</taxon>
        <taxon>Ecdysozoa</taxon>
        <taxon>Nematoda</taxon>
        <taxon>Chromadorea</taxon>
        <taxon>Rhabditida</taxon>
        <taxon>Spirurina</taxon>
        <taxon>Ascaridomorpha</taxon>
        <taxon>Ascaridoidea</taxon>
        <taxon>Toxocaridae</taxon>
        <taxon>Toxocara</taxon>
    </lineage>
</organism>
<accession>A0A0B2W1U5</accession>
<name>A0A0B2W1U5_TOXCA</name>
<reference evidence="3 4" key="1">
    <citation type="submission" date="2014-11" db="EMBL/GenBank/DDBJ databases">
        <title>Genetic blueprint of the zoonotic pathogen Toxocara canis.</title>
        <authorList>
            <person name="Zhu X.-Q."/>
            <person name="Korhonen P.K."/>
            <person name="Cai H."/>
            <person name="Young N.D."/>
            <person name="Nejsum P."/>
            <person name="von Samson-Himmelstjerna G."/>
            <person name="Boag P.R."/>
            <person name="Tan P."/>
            <person name="Li Q."/>
            <person name="Min J."/>
            <person name="Yang Y."/>
            <person name="Wang X."/>
            <person name="Fang X."/>
            <person name="Hall R.S."/>
            <person name="Hofmann A."/>
            <person name="Sternberg P.W."/>
            <person name="Jex A.R."/>
            <person name="Gasser R.B."/>
        </authorList>
    </citation>
    <scope>NUCLEOTIDE SEQUENCE [LARGE SCALE GENOMIC DNA]</scope>
    <source>
        <strain evidence="3">PN_DK_2014</strain>
    </source>
</reference>
<dbReference type="PANTHER" id="PTHR46228:SF2">
    <property type="entry name" value="KELCH REPEAT PROTEIN (AFU_ORTHOLOGUE AFUA_4G14350)"/>
    <property type="match status" value="1"/>
</dbReference>
<dbReference type="OrthoDB" id="432528at2759"/>
<dbReference type="Gene3D" id="2.120.10.80">
    <property type="entry name" value="Kelch-type beta propeller"/>
    <property type="match status" value="2"/>
</dbReference>